<evidence type="ECO:0000256" key="1">
    <source>
        <dbReference type="SAM" id="Phobius"/>
    </source>
</evidence>
<dbReference type="Proteomes" id="UP000238899">
    <property type="component" value="Unassembled WGS sequence"/>
</dbReference>
<keyword evidence="1" id="KW-0472">Membrane</keyword>
<sequence length="114" mass="13446">MKTDVIKEAIEKVQKEDPKLYQDVVEYVSSNRNKTGVHPKGVYQEHRWPNIIGPRPGPFPFPQNPLEKNPFGIFLPLAGLYMFYKFVRRIWKLLRGKNQDISLDDIIKYMNNLK</sequence>
<gene>
    <name evidence="2" type="ORF">VCHSUH03_05225</name>
</gene>
<proteinExistence type="predicted"/>
<comment type="caution">
    <text evidence="2">The sequence shown here is derived from an EMBL/GenBank/DDBJ whole genome shotgun (WGS) entry which is preliminary data.</text>
</comment>
<dbReference type="RefSeq" id="WP_105094281.1">
    <property type="nucleotide sequence ID" value="NZ_PPDD01000009.1"/>
</dbReference>
<organism evidence="2 3">
    <name type="scientific">Veillonella infantium</name>
    <dbReference type="NCBI Taxonomy" id="1911679"/>
    <lineage>
        <taxon>Bacteria</taxon>
        <taxon>Bacillati</taxon>
        <taxon>Bacillota</taxon>
        <taxon>Negativicutes</taxon>
        <taxon>Veillonellales</taxon>
        <taxon>Veillonellaceae</taxon>
        <taxon>Veillonella</taxon>
    </lineage>
</organism>
<keyword evidence="1" id="KW-1133">Transmembrane helix</keyword>
<protein>
    <submittedName>
        <fullName evidence="2">Uncharacterized protein</fullName>
    </submittedName>
</protein>
<feature type="transmembrane region" description="Helical" evidence="1">
    <location>
        <begin position="70"/>
        <end position="87"/>
    </location>
</feature>
<keyword evidence="1" id="KW-0812">Transmembrane</keyword>
<dbReference type="EMBL" id="PPDD01000009">
    <property type="protein sequence ID" value="PQL57733.1"/>
    <property type="molecule type" value="Genomic_DNA"/>
</dbReference>
<evidence type="ECO:0000313" key="3">
    <source>
        <dbReference type="Proteomes" id="UP000238899"/>
    </source>
</evidence>
<accession>A0ABX5C319</accession>
<keyword evidence="3" id="KW-1185">Reference proteome</keyword>
<evidence type="ECO:0000313" key="2">
    <source>
        <dbReference type="EMBL" id="PQL57733.1"/>
    </source>
</evidence>
<reference evidence="2 3" key="1">
    <citation type="journal article" date="2018" name="Int. J. Syst. Evol. Microbiol.">
        <title>Veillonella infantium sp. nov., an anaerobic, Gram-stain-negative coccus isolated from tongue biofilm of a Thai child.</title>
        <authorList>
            <person name="Mashima I."/>
            <person name="Liao Y.C."/>
            <person name="Miyakawa H."/>
            <person name="Theodorea C.F."/>
            <person name="Thawboon B."/>
            <person name="Thaweboon S."/>
            <person name="Scannapieco F.A."/>
            <person name="Nakazawa F."/>
        </authorList>
    </citation>
    <scope>NUCLEOTIDE SEQUENCE [LARGE SCALE GENOMIC DNA]</scope>
    <source>
        <strain evidence="2 3">T11011-4</strain>
    </source>
</reference>
<name>A0ABX5C319_9FIRM</name>